<gene>
    <name evidence="5" type="ORF">CSW57_01865</name>
</gene>
<reference evidence="5 6" key="1">
    <citation type="submission" date="2017-10" db="EMBL/GenBank/DDBJ databases">
        <title>The draft genome sequence of Williamsia sp. BULT 1.1 isolated from the semi-arid grassland soils from South Africa.</title>
        <authorList>
            <person name="Kabwe M.H."/>
            <person name="Govender N."/>
            <person name="Mutseka Lunga P."/>
            <person name="Vikram S."/>
            <person name="Makhalanyane T.P."/>
        </authorList>
    </citation>
    <scope>NUCLEOTIDE SEQUENCE [LARGE SCALE GENOMIC DNA]</scope>
    <source>
        <strain evidence="5 6">BULT 1.1</strain>
    </source>
</reference>
<sequence length="522" mass="55973">MPLFLALVCVASVAAGCASPSEDRSDRIVLAESQELGGYNPVAGYGELGVSPLYDGLLRPASDTDTTLPDLVPALAVAAPVPLGERQWRLQLRPGVTFSDGSSLDSADVVATYKAVANTLVASEIATHFRPITDIRADGADAVVVTMANNADPSPHLLLGIAPSERIEQAPVADWALNTEPVGTGPYELTSLRPDQAVFTARDDYWGPRPHVRSLVFTHTPDDNTRAQRVVAGEVDGASLPPGLLGAVAGREGITTIGVASADWRGVSLPRNNSFTADPVARTAMNVGVDRQTMIDDVLAGHGRPASTPVAEVYGDAYDPRAQFPHDVDSAAAMLDRAGWRLGTAGLRQKDGTTASFDLLYNAQDSLRRDLSTAFAAAMAPLGVEVRTRGTSWDEIDTRLDTAAVLLGGGETPYSIDSQVYDTLHTRVPDSSPYANPGNLTPTGVDRLLDEARSAGPSPDTDARYREVQQRYISEPSYVFLAFLDHTYAYRDLRWNQTAPILEPHSHGVSWGPWWHVAGWTR</sequence>
<dbReference type="Gene3D" id="3.10.105.10">
    <property type="entry name" value="Dipeptide-binding Protein, Domain 3"/>
    <property type="match status" value="1"/>
</dbReference>
<dbReference type="Pfam" id="PF00496">
    <property type="entry name" value="SBP_bac_5"/>
    <property type="match status" value="1"/>
</dbReference>
<dbReference type="GO" id="GO:1904680">
    <property type="term" value="F:peptide transmembrane transporter activity"/>
    <property type="evidence" value="ECO:0007669"/>
    <property type="project" value="TreeGrafter"/>
</dbReference>
<evidence type="ECO:0000256" key="2">
    <source>
        <dbReference type="ARBA" id="ARBA00022448"/>
    </source>
</evidence>
<dbReference type="PIRSF" id="PIRSF002741">
    <property type="entry name" value="MppA"/>
    <property type="match status" value="1"/>
</dbReference>
<dbReference type="SUPFAM" id="SSF53850">
    <property type="entry name" value="Periplasmic binding protein-like II"/>
    <property type="match status" value="1"/>
</dbReference>
<evidence type="ECO:0000256" key="1">
    <source>
        <dbReference type="ARBA" id="ARBA00005695"/>
    </source>
</evidence>
<dbReference type="PANTHER" id="PTHR30290">
    <property type="entry name" value="PERIPLASMIC BINDING COMPONENT OF ABC TRANSPORTER"/>
    <property type="match status" value="1"/>
</dbReference>
<feature type="domain" description="Solute-binding protein family 5" evidence="4">
    <location>
        <begin position="71"/>
        <end position="421"/>
    </location>
</feature>
<comment type="caution">
    <text evidence="5">The sequence shown here is derived from an EMBL/GenBank/DDBJ whole genome shotgun (WGS) entry which is preliminary data.</text>
</comment>
<name>A0A2G3PQQ2_WILMA</name>
<evidence type="ECO:0000313" key="5">
    <source>
        <dbReference type="EMBL" id="PHV68043.1"/>
    </source>
</evidence>
<dbReference type="Proteomes" id="UP000225108">
    <property type="component" value="Unassembled WGS sequence"/>
</dbReference>
<accession>A0A2G3PQQ2</accession>
<dbReference type="InterPro" id="IPR030678">
    <property type="entry name" value="Peptide/Ni-bd"/>
</dbReference>
<dbReference type="Gene3D" id="3.40.190.10">
    <property type="entry name" value="Periplasmic binding protein-like II"/>
    <property type="match status" value="1"/>
</dbReference>
<organism evidence="5 6">
    <name type="scientific">Williamsia marianensis</name>
    <dbReference type="NCBI Taxonomy" id="85044"/>
    <lineage>
        <taxon>Bacteria</taxon>
        <taxon>Bacillati</taxon>
        <taxon>Actinomycetota</taxon>
        <taxon>Actinomycetes</taxon>
        <taxon>Mycobacteriales</taxon>
        <taxon>Nocardiaceae</taxon>
        <taxon>Williamsia</taxon>
    </lineage>
</organism>
<dbReference type="GO" id="GO:0015833">
    <property type="term" value="P:peptide transport"/>
    <property type="evidence" value="ECO:0007669"/>
    <property type="project" value="TreeGrafter"/>
</dbReference>
<protein>
    <submittedName>
        <fullName evidence="5">ABC transporter substrate-binding protein</fullName>
    </submittedName>
</protein>
<dbReference type="GO" id="GO:0043190">
    <property type="term" value="C:ATP-binding cassette (ABC) transporter complex"/>
    <property type="evidence" value="ECO:0007669"/>
    <property type="project" value="InterPro"/>
</dbReference>
<dbReference type="AlphaFoldDB" id="A0A2G3PQQ2"/>
<dbReference type="GO" id="GO:0042597">
    <property type="term" value="C:periplasmic space"/>
    <property type="evidence" value="ECO:0007669"/>
    <property type="project" value="UniProtKB-ARBA"/>
</dbReference>
<dbReference type="RefSeq" id="WP_099381206.1">
    <property type="nucleotide sequence ID" value="NZ_PEBD01000004.1"/>
</dbReference>
<dbReference type="InterPro" id="IPR039424">
    <property type="entry name" value="SBP_5"/>
</dbReference>
<evidence type="ECO:0000259" key="4">
    <source>
        <dbReference type="Pfam" id="PF00496"/>
    </source>
</evidence>
<proteinExistence type="inferred from homology"/>
<dbReference type="InterPro" id="IPR000914">
    <property type="entry name" value="SBP_5_dom"/>
</dbReference>
<comment type="similarity">
    <text evidence="1">Belongs to the bacterial solute-binding protein 5 family.</text>
</comment>
<dbReference type="EMBL" id="PEBD01000004">
    <property type="protein sequence ID" value="PHV68043.1"/>
    <property type="molecule type" value="Genomic_DNA"/>
</dbReference>
<evidence type="ECO:0000256" key="3">
    <source>
        <dbReference type="ARBA" id="ARBA00022729"/>
    </source>
</evidence>
<dbReference type="Gene3D" id="3.90.76.10">
    <property type="entry name" value="Dipeptide-binding Protein, Domain 1"/>
    <property type="match status" value="1"/>
</dbReference>
<evidence type="ECO:0000313" key="6">
    <source>
        <dbReference type="Proteomes" id="UP000225108"/>
    </source>
</evidence>
<dbReference type="PANTHER" id="PTHR30290:SF9">
    <property type="entry name" value="OLIGOPEPTIDE-BINDING PROTEIN APPA"/>
    <property type="match status" value="1"/>
</dbReference>
<keyword evidence="3" id="KW-0732">Signal</keyword>
<keyword evidence="2" id="KW-0813">Transport</keyword>